<accession>A0A1Q8VP49</accession>
<feature type="compositionally biased region" description="Basic and acidic residues" evidence="1">
    <location>
        <begin position="203"/>
        <end position="213"/>
    </location>
</feature>
<feature type="compositionally biased region" description="Low complexity" evidence="1">
    <location>
        <begin position="142"/>
        <end position="151"/>
    </location>
</feature>
<keyword evidence="2" id="KW-0472">Membrane</keyword>
<dbReference type="AlphaFoldDB" id="A0A1Q8VP49"/>
<feature type="compositionally biased region" description="Low complexity" evidence="1">
    <location>
        <begin position="191"/>
        <end position="202"/>
    </location>
</feature>
<feature type="region of interest" description="Disordered" evidence="1">
    <location>
        <begin position="1"/>
        <end position="106"/>
    </location>
</feature>
<dbReference type="RefSeq" id="WP_075417847.1">
    <property type="nucleotide sequence ID" value="NZ_MSKL01000011.1"/>
</dbReference>
<dbReference type="Proteomes" id="UP000186394">
    <property type="component" value="Unassembled WGS sequence"/>
</dbReference>
<feature type="compositionally biased region" description="Gly residues" evidence="1">
    <location>
        <begin position="130"/>
        <end position="141"/>
    </location>
</feature>
<feature type="compositionally biased region" description="Polar residues" evidence="1">
    <location>
        <begin position="69"/>
        <end position="83"/>
    </location>
</feature>
<feature type="compositionally biased region" description="Low complexity" evidence="1">
    <location>
        <begin position="44"/>
        <end position="58"/>
    </location>
</feature>
<feature type="region of interest" description="Disordered" evidence="1">
    <location>
        <begin position="118"/>
        <end position="155"/>
    </location>
</feature>
<evidence type="ECO:0000313" key="4">
    <source>
        <dbReference type="Proteomes" id="UP000186394"/>
    </source>
</evidence>
<protein>
    <submittedName>
        <fullName evidence="3">Uncharacterized protein</fullName>
    </submittedName>
</protein>
<proteinExistence type="predicted"/>
<sequence length="403" mass="41914">MALRFNPPPNWPAPPEGFEPPAGWQPDPAWGPAPEGWQIWVDDSAASGASAASAAGAATEADPAWAPTQAVSTAPTASLNTNAPVADPTGMSASAPSGDYAGQPAAAGASPYAASMDYAQSPTPYQPQGAAGGMQPPGGGWQPADAAAPAGPGNGSKPLTQQWWFWTGIAAVVVVALVIGSVFMFKGDSGNSDNKADSTSSSESKKDEKKADDSEPTEDAGDSDASDSSDSKSSSSQSSKSSSNDPGSSKSKPLDPTSGPVEIKAGKYDEDPNASISVKFNPVEWDVNAADLQAIDRRTYTDPPEGKKYIRVPVEVTYHGEGQFQGRSLKIDYDYQGNTSSAIESYSDSGLFIRQDFPRDGGTAKGYYVFLVDAATANDGKAVFAVKAFYDSYNSKEKYVTAK</sequence>
<feature type="transmembrane region" description="Helical" evidence="2">
    <location>
        <begin position="163"/>
        <end position="185"/>
    </location>
</feature>
<keyword evidence="2" id="KW-1133">Transmembrane helix</keyword>
<dbReference type="OrthoDB" id="3260569at2"/>
<evidence type="ECO:0000256" key="1">
    <source>
        <dbReference type="SAM" id="MobiDB-lite"/>
    </source>
</evidence>
<feature type="compositionally biased region" description="Acidic residues" evidence="1">
    <location>
        <begin position="214"/>
        <end position="227"/>
    </location>
</feature>
<comment type="caution">
    <text evidence="3">The sequence shown here is derived from an EMBL/GenBank/DDBJ whole genome shotgun (WGS) entry which is preliminary data.</text>
</comment>
<feature type="compositionally biased region" description="Pro residues" evidence="1">
    <location>
        <begin position="1"/>
        <end position="18"/>
    </location>
</feature>
<reference evidence="3 4" key="1">
    <citation type="submission" date="2016-12" db="EMBL/GenBank/DDBJ databases">
        <title>Genomic comparison of strains in the 'Actinomyces naeslundii' group.</title>
        <authorList>
            <person name="Mughal S.R."/>
            <person name="Do T."/>
            <person name="Gilbert S.C."/>
            <person name="Witherden E.A."/>
            <person name="Didelot X."/>
            <person name="Beighton D."/>
        </authorList>
    </citation>
    <scope>NUCLEOTIDE SEQUENCE [LARGE SCALE GENOMIC DNA]</scope>
    <source>
        <strain evidence="3 4">P6N</strain>
    </source>
</reference>
<feature type="compositionally biased region" description="Low complexity" evidence="1">
    <location>
        <begin position="228"/>
        <end position="251"/>
    </location>
</feature>
<evidence type="ECO:0000313" key="3">
    <source>
        <dbReference type="EMBL" id="OLO49881.1"/>
    </source>
</evidence>
<feature type="region of interest" description="Disordered" evidence="1">
    <location>
        <begin position="186"/>
        <end position="269"/>
    </location>
</feature>
<organism evidence="3 4">
    <name type="scientific">Actinomyces oris</name>
    <dbReference type="NCBI Taxonomy" id="544580"/>
    <lineage>
        <taxon>Bacteria</taxon>
        <taxon>Bacillati</taxon>
        <taxon>Actinomycetota</taxon>
        <taxon>Actinomycetes</taxon>
        <taxon>Actinomycetales</taxon>
        <taxon>Actinomycetaceae</taxon>
        <taxon>Actinomyces</taxon>
    </lineage>
</organism>
<name>A0A1Q8VP49_9ACTO</name>
<evidence type="ECO:0000256" key="2">
    <source>
        <dbReference type="SAM" id="Phobius"/>
    </source>
</evidence>
<gene>
    <name evidence="3" type="ORF">BKH28_05485</name>
</gene>
<keyword evidence="2" id="KW-0812">Transmembrane</keyword>
<dbReference type="EMBL" id="MSKL01000011">
    <property type="protein sequence ID" value="OLO49881.1"/>
    <property type="molecule type" value="Genomic_DNA"/>
</dbReference>